<reference evidence="2" key="1">
    <citation type="submission" date="2020-03" db="EMBL/GenBank/DDBJ databases">
        <title>Solimonas marina sp. nov., isolated from deep seawater of the Pacific Ocean.</title>
        <authorList>
            <person name="Liu X."/>
            <person name="Lai Q."/>
            <person name="Sun F."/>
            <person name="Gai Y."/>
            <person name="Li G."/>
            <person name="Shao Z."/>
        </authorList>
    </citation>
    <scope>NUCLEOTIDE SEQUENCE</scope>
    <source>
        <strain evidence="2">C16B3</strain>
    </source>
</reference>
<accession>A0A970BAT8</accession>
<feature type="domain" description="RNA polymerase sigma-70 ECF-like HTH" evidence="1">
    <location>
        <begin position="9"/>
        <end position="170"/>
    </location>
</feature>
<dbReference type="InterPro" id="IPR014284">
    <property type="entry name" value="RNA_pol_sigma-70_dom"/>
</dbReference>
<dbReference type="InterPro" id="IPR013324">
    <property type="entry name" value="RNA_pol_sigma_r3/r4-like"/>
</dbReference>
<organism evidence="2 3">
    <name type="scientific">Solimonas marina</name>
    <dbReference type="NCBI Taxonomy" id="2714601"/>
    <lineage>
        <taxon>Bacteria</taxon>
        <taxon>Pseudomonadati</taxon>
        <taxon>Pseudomonadota</taxon>
        <taxon>Gammaproteobacteria</taxon>
        <taxon>Nevskiales</taxon>
        <taxon>Nevskiaceae</taxon>
        <taxon>Solimonas</taxon>
    </lineage>
</organism>
<dbReference type="GO" id="GO:0003700">
    <property type="term" value="F:DNA-binding transcription factor activity"/>
    <property type="evidence" value="ECO:0007669"/>
    <property type="project" value="InterPro"/>
</dbReference>
<keyword evidence="3" id="KW-1185">Reference proteome</keyword>
<dbReference type="Pfam" id="PF07638">
    <property type="entry name" value="Sigma70_ECF"/>
    <property type="match status" value="1"/>
</dbReference>
<dbReference type="Gene3D" id="1.10.10.10">
    <property type="entry name" value="Winged helix-like DNA-binding domain superfamily/Winged helix DNA-binding domain"/>
    <property type="match status" value="1"/>
</dbReference>
<dbReference type="InterPro" id="IPR011517">
    <property type="entry name" value="RNA_pol_sigma70_ECF-like"/>
</dbReference>
<sequence length="173" mass="19569">MEAPIPDAGADTLISELYRDLRRIAHAERLRVGQPMTLQTTALIHESYFKLQRAGGWQDRQHFLRTAAAAMRQILIDGARARTAAKRGAGEAALPLEFAEALLDIPDETLIRLGEALEELDRVDPRLSQIVECRFFAGYSETETAEIMGSSERTVRRDWTRARAWLYREIGES</sequence>
<protein>
    <submittedName>
        <fullName evidence="2">Sigma-70 family RNA polymerase sigma factor</fullName>
    </submittedName>
</protein>
<name>A0A970BAT8_9GAMM</name>
<dbReference type="InterPro" id="IPR053812">
    <property type="entry name" value="HTH_Sigma70_ECF-like"/>
</dbReference>
<dbReference type="Proteomes" id="UP000653472">
    <property type="component" value="Unassembled WGS sequence"/>
</dbReference>
<evidence type="ECO:0000259" key="1">
    <source>
        <dbReference type="Pfam" id="PF07638"/>
    </source>
</evidence>
<dbReference type="SUPFAM" id="SSF88659">
    <property type="entry name" value="Sigma3 and sigma4 domains of RNA polymerase sigma factors"/>
    <property type="match status" value="1"/>
</dbReference>
<proteinExistence type="predicted"/>
<dbReference type="NCBIfam" id="TIGR02937">
    <property type="entry name" value="sigma70-ECF"/>
    <property type="match status" value="1"/>
</dbReference>
<comment type="caution">
    <text evidence="2">The sequence shown here is derived from an EMBL/GenBank/DDBJ whole genome shotgun (WGS) entry which is preliminary data.</text>
</comment>
<dbReference type="GO" id="GO:0006352">
    <property type="term" value="P:DNA-templated transcription initiation"/>
    <property type="evidence" value="ECO:0007669"/>
    <property type="project" value="InterPro"/>
</dbReference>
<evidence type="ECO:0000313" key="3">
    <source>
        <dbReference type="Proteomes" id="UP000653472"/>
    </source>
</evidence>
<dbReference type="NCBIfam" id="TIGR02999">
    <property type="entry name" value="Sig-70_X6"/>
    <property type="match status" value="1"/>
</dbReference>
<dbReference type="EMBL" id="JAAVXB010000009">
    <property type="protein sequence ID" value="NKF23721.1"/>
    <property type="molecule type" value="Genomic_DNA"/>
</dbReference>
<gene>
    <name evidence="2" type="ORF">G7Y82_15490</name>
</gene>
<dbReference type="InterPro" id="IPR036388">
    <property type="entry name" value="WH-like_DNA-bd_sf"/>
</dbReference>
<dbReference type="RefSeq" id="WP_168149041.1">
    <property type="nucleotide sequence ID" value="NZ_JAAVXB010000009.1"/>
</dbReference>
<evidence type="ECO:0000313" key="2">
    <source>
        <dbReference type="EMBL" id="NKF23721.1"/>
    </source>
</evidence>
<dbReference type="AlphaFoldDB" id="A0A970BAT8"/>